<dbReference type="RefSeq" id="WP_276509834.1">
    <property type="nucleotide sequence ID" value="NZ_JACHOA010000011.1"/>
</dbReference>
<name>A0A7W7AEV4_9SPHN</name>
<evidence type="ECO:0000313" key="2">
    <source>
        <dbReference type="Proteomes" id="UP000538566"/>
    </source>
</evidence>
<proteinExistence type="predicted"/>
<protein>
    <submittedName>
        <fullName evidence="1">Uncharacterized protein</fullName>
    </submittedName>
</protein>
<sequence length="44" mass="4965">MIADLSDWDGEDRPERRDSARIVSAVTRGLSTARFIRFAEGRNA</sequence>
<accession>A0A7W7AEV4</accession>
<comment type="caution">
    <text evidence="1">The sequence shown here is derived from an EMBL/GenBank/DDBJ whole genome shotgun (WGS) entry which is preliminary data.</text>
</comment>
<dbReference type="AlphaFoldDB" id="A0A7W7AEV4"/>
<dbReference type="EMBL" id="JACHOA010000011">
    <property type="protein sequence ID" value="MBB4615744.1"/>
    <property type="molecule type" value="Genomic_DNA"/>
</dbReference>
<reference evidence="1 2" key="1">
    <citation type="submission" date="2020-08" db="EMBL/GenBank/DDBJ databases">
        <title>Genomic Encyclopedia of Type Strains, Phase IV (KMG-IV): sequencing the most valuable type-strain genomes for metagenomic binning, comparative biology and taxonomic classification.</title>
        <authorList>
            <person name="Goeker M."/>
        </authorList>
    </citation>
    <scope>NUCLEOTIDE SEQUENCE [LARGE SCALE GENOMIC DNA]</scope>
    <source>
        <strain evidence="1 2">DSM 17507</strain>
    </source>
</reference>
<evidence type="ECO:0000313" key="1">
    <source>
        <dbReference type="EMBL" id="MBB4615744.1"/>
    </source>
</evidence>
<keyword evidence="2" id="KW-1185">Reference proteome</keyword>
<organism evidence="1 2">
    <name type="scientific">Novosphingobium taihuense</name>
    <dbReference type="NCBI Taxonomy" id="260085"/>
    <lineage>
        <taxon>Bacteria</taxon>
        <taxon>Pseudomonadati</taxon>
        <taxon>Pseudomonadota</taxon>
        <taxon>Alphaproteobacteria</taxon>
        <taxon>Sphingomonadales</taxon>
        <taxon>Sphingomonadaceae</taxon>
        <taxon>Novosphingobium</taxon>
    </lineage>
</organism>
<gene>
    <name evidence="1" type="ORF">GGR37_004048</name>
</gene>
<dbReference type="Proteomes" id="UP000538566">
    <property type="component" value="Unassembled WGS sequence"/>
</dbReference>